<dbReference type="SMART" id="SM00895">
    <property type="entry name" value="FCD"/>
    <property type="match status" value="1"/>
</dbReference>
<dbReference type="RefSeq" id="WP_009449387.1">
    <property type="nucleotide sequence ID" value="NZ_AMSI01000001.1"/>
</dbReference>
<dbReference type="SMART" id="SM00345">
    <property type="entry name" value="HTH_GNTR"/>
    <property type="match status" value="1"/>
</dbReference>
<dbReference type="Proteomes" id="UP000007374">
    <property type="component" value="Unassembled WGS sequence"/>
</dbReference>
<dbReference type="EMBL" id="AMSI01000001">
    <property type="protein sequence ID" value="EKF44307.1"/>
    <property type="molecule type" value="Genomic_DNA"/>
</dbReference>
<evidence type="ECO:0000259" key="4">
    <source>
        <dbReference type="PROSITE" id="PS50949"/>
    </source>
</evidence>
<dbReference type="SUPFAM" id="SSF46785">
    <property type="entry name" value="Winged helix' DNA-binding domain"/>
    <property type="match status" value="1"/>
</dbReference>
<evidence type="ECO:0000256" key="1">
    <source>
        <dbReference type="ARBA" id="ARBA00023015"/>
    </source>
</evidence>
<keyword evidence="2" id="KW-0238">DNA-binding</keyword>
<dbReference type="InterPro" id="IPR011711">
    <property type="entry name" value="GntR_C"/>
</dbReference>
<keyword evidence="3" id="KW-0804">Transcription</keyword>
<gene>
    <name evidence="5" type="ORF">NA8A_01155</name>
</gene>
<protein>
    <submittedName>
        <fullName evidence="5">GntR family transcriptional regulator</fullName>
    </submittedName>
</protein>
<dbReference type="Pfam" id="PF07729">
    <property type="entry name" value="FCD"/>
    <property type="match status" value="1"/>
</dbReference>
<dbReference type="CDD" id="cd07377">
    <property type="entry name" value="WHTH_GntR"/>
    <property type="match status" value="1"/>
</dbReference>
<keyword evidence="1" id="KW-0805">Transcription regulation</keyword>
<accession>K2PT69</accession>
<dbReference type="InterPro" id="IPR036390">
    <property type="entry name" value="WH_DNA-bd_sf"/>
</dbReference>
<dbReference type="Pfam" id="PF00392">
    <property type="entry name" value="GntR"/>
    <property type="match status" value="1"/>
</dbReference>
<organism evidence="5 6">
    <name type="scientific">Nitratireductor indicus C115</name>
    <dbReference type="NCBI Taxonomy" id="1231190"/>
    <lineage>
        <taxon>Bacteria</taxon>
        <taxon>Pseudomonadati</taxon>
        <taxon>Pseudomonadota</taxon>
        <taxon>Alphaproteobacteria</taxon>
        <taxon>Hyphomicrobiales</taxon>
        <taxon>Phyllobacteriaceae</taxon>
        <taxon>Nitratireductor</taxon>
    </lineage>
</organism>
<evidence type="ECO:0000313" key="6">
    <source>
        <dbReference type="Proteomes" id="UP000007374"/>
    </source>
</evidence>
<reference evidence="5 6" key="1">
    <citation type="journal article" date="2012" name="J. Bacteriol.">
        <title>Genome Sequence of Nitratireductor indicus Type Strain C115.</title>
        <authorList>
            <person name="Lai Q."/>
            <person name="Li G."/>
            <person name="Yu Z."/>
            <person name="Shao Z."/>
        </authorList>
    </citation>
    <scope>NUCLEOTIDE SEQUENCE [LARGE SCALE GENOMIC DNA]</scope>
    <source>
        <strain evidence="5 6">C115</strain>
    </source>
</reference>
<dbReference type="Gene3D" id="1.10.10.10">
    <property type="entry name" value="Winged helix-like DNA-binding domain superfamily/Winged helix DNA-binding domain"/>
    <property type="match status" value="1"/>
</dbReference>
<evidence type="ECO:0000256" key="3">
    <source>
        <dbReference type="ARBA" id="ARBA00023163"/>
    </source>
</evidence>
<dbReference type="eggNOG" id="COG1802">
    <property type="taxonomic scope" value="Bacteria"/>
</dbReference>
<dbReference type="InterPro" id="IPR000524">
    <property type="entry name" value="Tscrpt_reg_HTH_GntR"/>
</dbReference>
<dbReference type="OrthoDB" id="9810548at2"/>
<dbReference type="Gene3D" id="1.20.120.530">
    <property type="entry name" value="GntR ligand-binding domain-like"/>
    <property type="match status" value="1"/>
</dbReference>
<keyword evidence="6" id="KW-1185">Reference proteome</keyword>
<dbReference type="GO" id="GO:0003700">
    <property type="term" value="F:DNA-binding transcription factor activity"/>
    <property type="evidence" value="ECO:0007669"/>
    <property type="project" value="InterPro"/>
</dbReference>
<comment type="caution">
    <text evidence="5">The sequence shown here is derived from an EMBL/GenBank/DDBJ whole genome shotgun (WGS) entry which is preliminary data.</text>
</comment>
<dbReference type="PROSITE" id="PS50949">
    <property type="entry name" value="HTH_GNTR"/>
    <property type="match status" value="1"/>
</dbReference>
<dbReference type="AlphaFoldDB" id="K2PT69"/>
<dbReference type="PANTHER" id="PTHR43537:SF41">
    <property type="entry name" value="TRANSCRIPTIONAL REGULATORY PROTEIN"/>
    <property type="match status" value="1"/>
</dbReference>
<dbReference type="PATRIC" id="fig|1231190.3.peg.246"/>
<dbReference type="InterPro" id="IPR036388">
    <property type="entry name" value="WH-like_DNA-bd_sf"/>
</dbReference>
<dbReference type="PANTHER" id="PTHR43537">
    <property type="entry name" value="TRANSCRIPTIONAL REGULATOR, GNTR FAMILY"/>
    <property type="match status" value="1"/>
</dbReference>
<proteinExistence type="predicted"/>
<sequence>MKLETVDIRQSASAADVVFEALRKAIIEGELAEGEHLRQDHIAQMFNTSRIPVREALKRLEQEGLVANERYKGTVVAALSSAEVEEIFEFRALLESEVIRLAVPRLSEEQLAEAYRHLQAFASEPDASLWGEINRNFHYSLYEAAGRPYHLQVIRSSLDRVDRYLRAQLTLTNGMTRARAEHQAIYDACARGDADEAARLTRAHILDASRSLLVFIEERRAVAQAESH</sequence>
<evidence type="ECO:0000256" key="2">
    <source>
        <dbReference type="ARBA" id="ARBA00023125"/>
    </source>
</evidence>
<name>K2PT69_9HYPH</name>
<feature type="domain" description="HTH gntR-type" evidence="4">
    <location>
        <begin position="12"/>
        <end position="79"/>
    </location>
</feature>
<dbReference type="GO" id="GO:0003677">
    <property type="term" value="F:DNA binding"/>
    <property type="evidence" value="ECO:0007669"/>
    <property type="project" value="UniProtKB-KW"/>
</dbReference>
<evidence type="ECO:0000313" key="5">
    <source>
        <dbReference type="EMBL" id="EKF44307.1"/>
    </source>
</evidence>
<dbReference type="SUPFAM" id="SSF48008">
    <property type="entry name" value="GntR ligand-binding domain-like"/>
    <property type="match status" value="1"/>
</dbReference>
<dbReference type="InterPro" id="IPR008920">
    <property type="entry name" value="TF_FadR/GntR_C"/>
</dbReference>
<dbReference type="STRING" id="721133.SAMN05216176_102233"/>